<dbReference type="PANTHER" id="PTHR43701:SF2">
    <property type="entry name" value="MEMBRANE TRANSPORTER PROTEIN YJNA-RELATED"/>
    <property type="match status" value="1"/>
</dbReference>
<dbReference type="GO" id="GO:0005886">
    <property type="term" value="C:plasma membrane"/>
    <property type="evidence" value="ECO:0007669"/>
    <property type="project" value="UniProtKB-SubCell"/>
</dbReference>
<dbReference type="STRING" id="208439.AJAP_10010"/>
<keyword evidence="3 6" id="KW-0812">Transmembrane</keyword>
<reference evidence="7 8" key="1">
    <citation type="journal article" date="2014" name="J. Biotechnol.">
        <title>Complete genome sequence of the actinobacterium Amycolatopsis japonica MG417-CF17(T) (=DSM 44213T) producing (S,S)-N,N'-ethylenediaminedisuccinic acid.</title>
        <authorList>
            <person name="Stegmann E."/>
            <person name="Albersmeier A."/>
            <person name="Spohn M."/>
            <person name="Gert H."/>
            <person name="Weber T."/>
            <person name="Wohlleben W."/>
            <person name="Kalinowski J."/>
            <person name="Ruckert C."/>
        </authorList>
    </citation>
    <scope>NUCLEOTIDE SEQUENCE [LARGE SCALE GENOMIC DNA]</scope>
    <source>
        <strain evidence="8">MG417-CF17 (DSM 44213)</strain>
    </source>
</reference>
<feature type="transmembrane region" description="Helical" evidence="6">
    <location>
        <begin position="31"/>
        <end position="61"/>
    </location>
</feature>
<feature type="transmembrane region" description="Helical" evidence="6">
    <location>
        <begin position="170"/>
        <end position="193"/>
    </location>
</feature>
<evidence type="ECO:0000256" key="1">
    <source>
        <dbReference type="ARBA" id="ARBA00004141"/>
    </source>
</evidence>
<evidence type="ECO:0000256" key="2">
    <source>
        <dbReference type="ARBA" id="ARBA00009142"/>
    </source>
</evidence>
<evidence type="ECO:0000256" key="3">
    <source>
        <dbReference type="ARBA" id="ARBA00022692"/>
    </source>
</evidence>
<proteinExistence type="inferred from homology"/>
<dbReference type="eggNOG" id="COG0730">
    <property type="taxonomic scope" value="Bacteria"/>
</dbReference>
<organism evidence="7 8">
    <name type="scientific">Amycolatopsis japonica</name>
    <dbReference type="NCBI Taxonomy" id="208439"/>
    <lineage>
        <taxon>Bacteria</taxon>
        <taxon>Bacillati</taxon>
        <taxon>Actinomycetota</taxon>
        <taxon>Actinomycetes</taxon>
        <taxon>Pseudonocardiales</taxon>
        <taxon>Pseudonocardiaceae</taxon>
        <taxon>Amycolatopsis</taxon>
        <taxon>Amycolatopsis japonica group</taxon>
    </lineage>
</organism>
<dbReference type="KEGG" id="aja:AJAP_10010"/>
<dbReference type="Pfam" id="PF01925">
    <property type="entry name" value="TauE"/>
    <property type="match status" value="1"/>
</dbReference>
<feature type="transmembrane region" description="Helical" evidence="6">
    <location>
        <begin position="73"/>
        <end position="93"/>
    </location>
</feature>
<dbReference type="PANTHER" id="PTHR43701">
    <property type="entry name" value="MEMBRANE TRANSPORTER PROTEIN MJ0441-RELATED"/>
    <property type="match status" value="1"/>
</dbReference>
<keyword evidence="8" id="KW-1185">Reference proteome</keyword>
<feature type="transmembrane region" description="Helical" evidence="6">
    <location>
        <begin position="239"/>
        <end position="260"/>
    </location>
</feature>
<feature type="transmembrane region" description="Helical" evidence="6">
    <location>
        <begin position="105"/>
        <end position="125"/>
    </location>
</feature>
<evidence type="ECO:0000256" key="6">
    <source>
        <dbReference type="RuleBase" id="RU363041"/>
    </source>
</evidence>
<protein>
    <recommendedName>
        <fullName evidence="6">Probable membrane transporter protein</fullName>
    </recommendedName>
</protein>
<sequence>MSDPRKKLATFRMPAVPPGPTVEGVLIEISVLLGFGCLSGVTTVLFGFGGGFITVPVVYAFALADPEHAQDAMHVAVATSTAVMVVNAGSATLAQLRTGRLRRDYLWPLVAFIGLGAVLGSFAATVADEGVLRWLFVAYLALTIADSVARKGFVSRREDDGPRALGGVTTIAGGTGIGAVASFLGVGGSVLTVPLMRRKGLPMADATALANPLSLPVAVIGAAVYAFAATGASSGGAHVGYVDLVAAGALLCGSLPTIAVTRRVVGRIPDRAHAIAYLALLAAALIAIVIR</sequence>
<feature type="transmembrane region" description="Helical" evidence="6">
    <location>
        <begin position="272"/>
        <end position="290"/>
    </location>
</feature>
<dbReference type="Proteomes" id="UP000028492">
    <property type="component" value="Chromosome"/>
</dbReference>
<evidence type="ECO:0000313" key="7">
    <source>
        <dbReference type="EMBL" id="AIG74899.1"/>
    </source>
</evidence>
<keyword evidence="4 6" id="KW-1133">Transmembrane helix</keyword>
<evidence type="ECO:0000256" key="5">
    <source>
        <dbReference type="ARBA" id="ARBA00023136"/>
    </source>
</evidence>
<dbReference type="HOGENOM" id="CLU_045498_6_1_11"/>
<comment type="similarity">
    <text evidence="2 6">Belongs to the 4-toluene sulfonate uptake permease (TSUP) (TC 2.A.102) family.</text>
</comment>
<keyword evidence="6" id="KW-1003">Cell membrane</keyword>
<evidence type="ECO:0000313" key="8">
    <source>
        <dbReference type="Proteomes" id="UP000028492"/>
    </source>
</evidence>
<feature type="transmembrane region" description="Helical" evidence="6">
    <location>
        <begin position="213"/>
        <end position="232"/>
    </location>
</feature>
<dbReference type="AlphaFoldDB" id="A0A075UQU8"/>
<gene>
    <name evidence="7" type="ORF">AJAP_10010</name>
</gene>
<dbReference type="InterPro" id="IPR002781">
    <property type="entry name" value="TM_pro_TauE-like"/>
</dbReference>
<dbReference type="InterPro" id="IPR051598">
    <property type="entry name" value="TSUP/Inactive_protease-like"/>
</dbReference>
<evidence type="ECO:0000256" key="4">
    <source>
        <dbReference type="ARBA" id="ARBA00022989"/>
    </source>
</evidence>
<comment type="subcellular location">
    <subcellularLocation>
        <location evidence="6">Cell membrane</location>
        <topology evidence="6">Multi-pass membrane protein</topology>
    </subcellularLocation>
    <subcellularLocation>
        <location evidence="1">Membrane</location>
        <topology evidence="1">Multi-pass membrane protein</topology>
    </subcellularLocation>
</comment>
<name>A0A075UQU8_9PSEU</name>
<accession>A0A075UQU8</accession>
<keyword evidence="5 6" id="KW-0472">Membrane</keyword>
<dbReference type="EMBL" id="CP008953">
    <property type="protein sequence ID" value="AIG74899.1"/>
    <property type="molecule type" value="Genomic_DNA"/>
</dbReference>